<keyword evidence="1" id="KW-0812">Transmembrane</keyword>
<evidence type="ECO:0000313" key="2">
    <source>
        <dbReference type="EMBL" id="PIO23543.1"/>
    </source>
</evidence>
<dbReference type="Proteomes" id="UP000228934">
    <property type="component" value="Unassembled WGS sequence"/>
</dbReference>
<dbReference type="AlphaFoldDB" id="A0A2G9R8G1"/>
<proteinExistence type="predicted"/>
<dbReference type="EMBL" id="KV964595">
    <property type="protein sequence ID" value="PIO23543.1"/>
    <property type="molecule type" value="Genomic_DNA"/>
</dbReference>
<gene>
    <name evidence="2" type="ORF">AB205_0203480</name>
</gene>
<keyword evidence="3" id="KW-1185">Reference proteome</keyword>
<sequence>MHTLGSIHTCVECLWSFFRLLISFIKEFLLTFQAGVFFFFWPTESKVIAEKCMKNVMYFSGAPIEDYWKQNTQLKTERSSCTFFKQQYQTSSNAAFRCARESLDIMEIHCVQR</sequence>
<accession>A0A2G9R8G1</accession>
<keyword evidence="1" id="KW-0472">Membrane</keyword>
<feature type="transmembrane region" description="Helical" evidence="1">
    <location>
        <begin position="20"/>
        <end position="41"/>
    </location>
</feature>
<evidence type="ECO:0000313" key="3">
    <source>
        <dbReference type="Proteomes" id="UP000228934"/>
    </source>
</evidence>
<protein>
    <submittedName>
        <fullName evidence="2">Uncharacterized protein</fullName>
    </submittedName>
</protein>
<evidence type="ECO:0000256" key="1">
    <source>
        <dbReference type="SAM" id="Phobius"/>
    </source>
</evidence>
<reference evidence="3" key="1">
    <citation type="journal article" date="2017" name="Nat. Commun.">
        <title>The North American bullfrog draft genome provides insight into hormonal regulation of long noncoding RNA.</title>
        <authorList>
            <person name="Hammond S.A."/>
            <person name="Warren R.L."/>
            <person name="Vandervalk B.P."/>
            <person name="Kucuk E."/>
            <person name="Khan H."/>
            <person name="Gibb E.A."/>
            <person name="Pandoh P."/>
            <person name="Kirk H."/>
            <person name="Zhao Y."/>
            <person name="Jones M."/>
            <person name="Mungall A.J."/>
            <person name="Coope R."/>
            <person name="Pleasance S."/>
            <person name="Moore R.A."/>
            <person name="Holt R.A."/>
            <person name="Round J.M."/>
            <person name="Ohora S."/>
            <person name="Walle B.V."/>
            <person name="Veldhoen N."/>
            <person name="Helbing C.C."/>
            <person name="Birol I."/>
        </authorList>
    </citation>
    <scope>NUCLEOTIDE SEQUENCE [LARGE SCALE GENOMIC DNA]</scope>
</reference>
<keyword evidence="1" id="KW-1133">Transmembrane helix</keyword>
<name>A0A2G9R8G1_AQUCT</name>
<organism evidence="2 3">
    <name type="scientific">Aquarana catesbeiana</name>
    <name type="common">American bullfrog</name>
    <name type="synonym">Rana catesbeiana</name>
    <dbReference type="NCBI Taxonomy" id="8400"/>
    <lineage>
        <taxon>Eukaryota</taxon>
        <taxon>Metazoa</taxon>
        <taxon>Chordata</taxon>
        <taxon>Craniata</taxon>
        <taxon>Vertebrata</taxon>
        <taxon>Euteleostomi</taxon>
        <taxon>Amphibia</taxon>
        <taxon>Batrachia</taxon>
        <taxon>Anura</taxon>
        <taxon>Neobatrachia</taxon>
        <taxon>Ranoidea</taxon>
        <taxon>Ranidae</taxon>
        <taxon>Aquarana</taxon>
    </lineage>
</organism>